<feature type="coiled-coil region" evidence="1">
    <location>
        <begin position="857"/>
        <end position="884"/>
    </location>
</feature>
<sequence length="1135" mass="131764">MDELLNILQVNLCNCTLKDEEVREIKDYIENGGLLDFSKTHKYNIEKSLRSHYNIREKLWELLDGFMDKEDVFKRILNIFFAIGQEGFFKMLYNRFYSVGKILDYLKYIDNKERFLVWIIKGYSSNSFCLDYVSEIIIASEELINEDKLILSKAFLISEDTFVKLVVAIIAVKNSCDLPEDGEKFIKVCLNNIENVNKQLKNKQIALVKFLYYAHSKNEEFAHIITNIVNNSSNGRIIFDEWVGFIGTYDAEVDIYDIVEAFNIDKRLYVIRLINLYIRDENKKVLKEINERIKEIPLVFRESLEVINKSNIEDVERLTLASFIYNYSKEDEDLKKVKQYIGKFLRGYIDVSRDSDMVSQLEKSKVLQYVLEGKNEDCINEYATKIREVADTGYLWSYHAFCFKLIYFTNETRDIIYRFLEFGLKAEKYSLAASIIDKIIESQSISYISFAKELTALDISEKHLILTADRALNAYNFRSQSKVIEYLSKLCLEENTEIINNIGKLNINVKEIVLEKLFNVNNEKYASILINHLSDSSKVIRGKMVILLSSYEGCKKEVLSELKSKKLAVREAAARILINFDMRDSAKELQKFADLEKKENVKVLLLNIINADYLDNEILETAESISKYCTERLQKTAYTAPAWIPVSVLQDIRYEDGNLVSKDVIIYLISKYSLENVVERNKVAEKVIEKCNVHDLDQLGNEFLNLWINNDADTKQKWILSLISAVGGFNVVNALKTQIDIWSKNSRGAIACDAIKALSLNGSDECLIIIDTIARKFKHKQIKKAAEEAFIFAAQMLNLTEEELADKIVPDLDFNKRGERIFDFGSRSFTAILDLDFSLKIIDNNGKIIKTLPKPNKSDDELKAKEASKEFKNLKKQIKTVVSTQTLRLEMALSVSRIWKKKDWENLFVKNPIMHKFSLGLVWGVYVKGELKDTFRYMEDGSFNRKDEEEYELLEDYLIGLVHPLEMDKDTLNTWIQQFEDYEIVQPFLQLRREVYKVNEKEKEMKPIERFAGVKINGLSLVGKLSKMGWYRGSVQDGGGYYQFYKEDEKIGIAAELSFEWLSIGCENEETTIYELTFYRASTVERGSYVYDEISEENIIVPSKVPERFFSEILYDVDRALEAKTGFSANWKLNR</sequence>
<evidence type="ECO:0000313" key="4">
    <source>
        <dbReference type="Proteomes" id="UP000287872"/>
    </source>
</evidence>
<dbReference type="AlphaFoldDB" id="A0A401USK3"/>
<name>A0A401USK3_9CLOT</name>
<comment type="caution">
    <text evidence="3">The sequence shown here is derived from an EMBL/GenBank/DDBJ whole genome shotgun (WGS) entry which is preliminary data.</text>
</comment>
<reference evidence="3 4" key="1">
    <citation type="submission" date="2018-11" db="EMBL/GenBank/DDBJ databases">
        <title>Genome sequencing and assembly of Clostridium tagluense strain A121.</title>
        <authorList>
            <person name="Murakami T."/>
            <person name="Segawa T."/>
            <person name="Shcherbakova V.A."/>
            <person name="Mori H."/>
            <person name="Yoshimura Y."/>
        </authorList>
    </citation>
    <scope>NUCLEOTIDE SEQUENCE [LARGE SCALE GENOMIC DNA]</scope>
    <source>
        <strain evidence="3 4">A121</strain>
    </source>
</reference>
<proteinExistence type="predicted"/>
<keyword evidence="1" id="KW-0175">Coiled coil</keyword>
<feature type="domain" description="DUF4132" evidence="2">
    <location>
        <begin position="846"/>
        <end position="1030"/>
    </location>
</feature>
<dbReference type="EMBL" id="BHYK01000036">
    <property type="protein sequence ID" value="GCD12539.1"/>
    <property type="molecule type" value="Genomic_DNA"/>
</dbReference>
<protein>
    <recommendedName>
        <fullName evidence="2">DUF4132 domain-containing protein</fullName>
    </recommendedName>
</protein>
<dbReference type="Pfam" id="PF13569">
    <property type="entry name" value="DUF4132"/>
    <property type="match status" value="1"/>
</dbReference>
<dbReference type="InterPro" id="IPR025406">
    <property type="entry name" value="DUF4132"/>
</dbReference>
<dbReference type="OrthoDB" id="4770574at2"/>
<accession>A0A401USK3</accession>
<dbReference type="RefSeq" id="WP_125005321.1">
    <property type="nucleotide sequence ID" value="NZ_BHYK01000036.1"/>
</dbReference>
<organism evidence="3 4">
    <name type="scientific">Clostridium tagluense</name>
    <dbReference type="NCBI Taxonomy" id="360422"/>
    <lineage>
        <taxon>Bacteria</taxon>
        <taxon>Bacillati</taxon>
        <taxon>Bacillota</taxon>
        <taxon>Clostridia</taxon>
        <taxon>Eubacteriales</taxon>
        <taxon>Clostridiaceae</taxon>
        <taxon>Clostridium</taxon>
    </lineage>
</organism>
<gene>
    <name evidence="3" type="ORF">Ctaglu_41620</name>
</gene>
<evidence type="ECO:0000259" key="2">
    <source>
        <dbReference type="Pfam" id="PF13569"/>
    </source>
</evidence>
<dbReference type="Proteomes" id="UP000287872">
    <property type="component" value="Unassembled WGS sequence"/>
</dbReference>
<keyword evidence="4" id="KW-1185">Reference proteome</keyword>
<evidence type="ECO:0000256" key="1">
    <source>
        <dbReference type="SAM" id="Coils"/>
    </source>
</evidence>
<evidence type="ECO:0000313" key="3">
    <source>
        <dbReference type="EMBL" id="GCD12539.1"/>
    </source>
</evidence>